<sequence>MIKVVEKAIKGWSKDPIQRIDSQDDLYTIFSKYHQGLYKNASELCTLCGFDVGIIIFSPTNNPFSFWHPSMESIIERYRNPDQPLISDYDRVVETNVRAKIEHLNRHLDEVLNEKEQIKDGEKQLDEIDKTREKGWWEQISLESLNKEQVKEWKTFFKTLVPK</sequence>
<accession>A0ABR0WDX4</accession>
<evidence type="ECO:0000256" key="3">
    <source>
        <dbReference type="ARBA" id="ARBA00023125"/>
    </source>
</evidence>
<keyword evidence="6" id="KW-0175">Coiled coil</keyword>
<dbReference type="Gene3D" id="3.40.1810.10">
    <property type="entry name" value="Transcription factor, MADS-box"/>
    <property type="match status" value="1"/>
</dbReference>
<feature type="domain" description="MADS-box" evidence="7">
    <location>
        <begin position="10"/>
        <end position="70"/>
    </location>
</feature>
<dbReference type="SMART" id="SM00432">
    <property type="entry name" value="MADS"/>
    <property type="match status" value="1"/>
</dbReference>
<gene>
    <name evidence="8" type="ORF">DH2020_019690</name>
</gene>
<dbReference type="PANTHER" id="PTHR11945:SF776">
    <property type="entry name" value="AGAMOUS-LIKE 50-RELATED"/>
    <property type="match status" value="1"/>
</dbReference>
<keyword evidence="4" id="KW-0804">Transcription</keyword>
<reference evidence="8 9" key="1">
    <citation type="journal article" date="2021" name="Comput. Struct. Biotechnol. J.">
        <title>De novo genome assembly of the potent medicinal plant Rehmannia glutinosa using nanopore technology.</title>
        <authorList>
            <person name="Ma L."/>
            <person name="Dong C."/>
            <person name="Song C."/>
            <person name="Wang X."/>
            <person name="Zheng X."/>
            <person name="Niu Y."/>
            <person name="Chen S."/>
            <person name="Feng W."/>
        </authorList>
    </citation>
    <scope>NUCLEOTIDE SEQUENCE [LARGE SCALE GENOMIC DNA]</scope>
    <source>
        <strain evidence="8">DH-2019</strain>
    </source>
</reference>
<dbReference type="InterPro" id="IPR002100">
    <property type="entry name" value="TF_MADSbox"/>
</dbReference>
<evidence type="ECO:0000256" key="6">
    <source>
        <dbReference type="SAM" id="Coils"/>
    </source>
</evidence>
<comment type="subcellular location">
    <subcellularLocation>
        <location evidence="1">Nucleus</location>
    </subcellularLocation>
</comment>
<dbReference type="SUPFAM" id="SSF55455">
    <property type="entry name" value="SRF-like"/>
    <property type="match status" value="1"/>
</dbReference>
<dbReference type="Pfam" id="PF00319">
    <property type="entry name" value="SRF-TF"/>
    <property type="match status" value="1"/>
</dbReference>
<evidence type="ECO:0000313" key="8">
    <source>
        <dbReference type="EMBL" id="KAK6145821.1"/>
    </source>
</evidence>
<dbReference type="PRINTS" id="PR00404">
    <property type="entry name" value="MADSDOMAIN"/>
</dbReference>
<dbReference type="PROSITE" id="PS50066">
    <property type="entry name" value="MADS_BOX_2"/>
    <property type="match status" value="1"/>
</dbReference>
<feature type="coiled-coil region" evidence="6">
    <location>
        <begin position="101"/>
        <end position="131"/>
    </location>
</feature>
<comment type="caution">
    <text evidence="8">The sequence shown here is derived from an EMBL/GenBank/DDBJ whole genome shotgun (WGS) entry which is preliminary data.</text>
</comment>
<evidence type="ECO:0000256" key="4">
    <source>
        <dbReference type="ARBA" id="ARBA00023163"/>
    </source>
</evidence>
<keyword evidence="2" id="KW-0805">Transcription regulation</keyword>
<evidence type="ECO:0000313" key="9">
    <source>
        <dbReference type="Proteomes" id="UP001318860"/>
    </source>
</evidence>
<keyword evidence="3" id="KW-0238">DNA-binding</keyword>
<keyword evidence="9" id="KW-1185">Reference proteome</keyword>
<dbReference type="PANTHER" id="PTHR11945">
    <property type="entry name" value="MADS BOX PROTEIN"/>
    <property type="match status" value="1"/>
</dbReference>
<keyword evidence="5" id="KW-0539">Nucleus</keyword>
<name>A0ABR0WDX4_REHGL</name>
<dbReference type="InterPro" id="IPR036879">
    <property type="entry name" value="TF_MADSbox_sf"/>
</dbReference>
<evidence type="ECO:0000256" key="2">
    <source>
        <dbReference type="ARBA" id="ARBA00023015"/>
    </source>
</evidence>
<evidence type="ECO:0000256" key="1">
    <source>
        <dbReference type="ARBA" id="ARBA00004123"/>
    </source>
</evidence>
<evidence type="ECO:0000259" key="7">
    <source>
        <dbReference type="PROSITE" id="PS50066"/>
    </source>
</evidence>
<proteinExistence type="predicted"/>
<dbReference type="EMBL" id="JABTTQ020000011">
    <property type="protein sequence ID" value="KAK6145821.1"/>
    <property type="molecule type" value="Genomic_DNA"/>
</dbReference>
<organism evidence="8 9">
    <name type="scientific">Rehmannia glutinosa</name>
    <name type="common">Chinese foxglove</name>
    <dbReference type="NCBI Taxonomy" id="99300"/>
    <lineage>
        <taxon>Eukaryota</taxon>
        <taxon>Viridiplantae</taxon>
        <taxon>Streptophyta</taxon>
        <taxon>Embryophyta</taxon>
        <taxon>Tracheophyta</taxon>
        <taxon>Spermatophyta</taxon>
        <taxon>Magnoliopsida</taxon>
        <taxon>eudicotyledons</taxon>
        <taxon>Gunneridae</taxon>
        <taxon>Pentapetalae</taxon>
        <taxon>asterids</taxon>
        <taxon>lamiids</taxon>
        <taxon>Lamiales</taxon>
        <taxon>Orobanchaceae</taxon>
        <taxon>Rehmannieae</taxon>
        <taxon>Rehmannia</taxon>
    </lineage>
</organism>
<dbReference type="Proteomes" id="UP001318860">
    <property type="component" value="Unassembled WGS sequence"/>
</dbReference>
<evidence type="ECO:0000256" key="5">
    <source>
        <dbReference type="ARBA" id="ARBA00023242"/>
    </source>
</evidence>
<protein>
    <recommendedName>
        <fullName evidence="7">MADS-box domain-containing protein</fullName>
    </recommendedName>
</protein>